<dbReference type="GO" id="GO:0005829">
    <property type="term" value="C:cytosol"/>
    <property type="evidence" value="ECO:0007669"/>
    <property type="project" value="TreeGrafter"/>
</dbReference>
<dbReference type="OrthoDB" id="9782200at2"/>
<dbReference type="Proteomes" id="UP000199603">
    <property type="component" value="Unassembled WGS sequence"/>
</dbReference>
<evidence type="ECO:0000256" key="4">
    <source>
        <dbReference type="ARBA" id="ARBA00022801"/>
    </source>
</evidence>
<evidence type="ECO:0000256" key="6">
    <source>
        <dbReference type="NCBIfam" id="TIGR02821"/>
    </source>
</evidence>
<accession>A0A1G6SK40</accession>
<dbReference type="STRING" id="265719.SAMN04488509_101557"/>
<dbReference type="RefSeq" id="WP_091238533.1">
    <property type="nucleotide sequence ID" value="NZ_FNAG01000001.1"/>
</dbReference>
<comment type="similarity">
    <text evidence="1 8">Belongs to the esterase D family.</text>
</comment>
<keyword evidence="4 8" id="KW-0378">Hydrolase</keyword>
<dbReference type="PANTHER" id="PTHR10061:SF0">
    <property type="entry name" value="S-FORMYLGLUTATHIONE HYDROLASE"/>
    <property type="match status" value="1"/>
</dbReference>
<feature type="active site" description="Charge relay system" evidence="7">
    <location>
        <position position="147"/>
    </location>
</feature>
<protein>
    <recommendedName>
        <fullName evidence="2 6">S-formylglutathione hydrolase</fullName>
        <ecNumber evidence="2 6">3.1.2.12</ecNumber>
    </recommendedName>
</protein>
<dbReference type="InterPro" id="IPR000801">
    <property type="entry name" value="Esterase-like"/>
</dbReference>
<comment type="catalytic activity">
    <reaction evidence="5 8">
        <text>S-formylglutathione + H2O = formate + glutathione + H(+)</text>
        <dbReference type="Rhea" id="RHEA:14961"/>
        <dbReference type="ChEBI" id="CHEBI:15377"/>
        <dbReference type="ChEBI" id="CHEBI:15378"/>
        <dbReference type="ChEBI" id="CHEBI:15740"/>
        <dbReference type="ChEBI" id="CHEBI:57688"/>
        <dbReference type="ChEBI" id="CHEBI:57925"/>
        <dbReference type="EC" id="3.1.2.12"/>
    </reaction>
</comment>
<dbReference type="AlphaFoldDB" id="A0A1G6SK40"/>
<dbReference type="NCBIfam" id="TIGR02821">
    <property type="entry name" value="fghA_ester_D"/>
    <property type="match status" value="1"/>
</dbReference>
<evidence type="ECO:0000313" key="10">
    <source>
        <dbReference type="Proteomes" id="UP000199603"/>
    </source>
</evidence>
<dbReference type="PANTHER" id="PTHR10061">
    <property type="entry name" value="S-FORMYLGLUTATHIONE HYDROLASE"/>
    <property type="match status" value="1"/>
</dbReference>
<dbReference type="InterPro" id="IPR014186">
    <property type="entry name" value="S-formylglutathione_hydrol"/>
</dbReference>
<dbReference type="EC" id="3.1.2.12" evidence="2 6"/>
<proteinExistence type="inferred from homology"/>
<dbReference type="SUPFAM" id="SSF53474">
    <property type="entry name" value="alpha/beta-Hydrolases"/>
    <property type="match status" value="1"/>
</dbReference>
<feature type="active site" description="Charge relay system" evidence="7">
    <location>
        <position position="257"/>
    </location>
</feature>
<evidence type="ECO:0000313" key="9">
    <source>
        <dbReference type="EMBL" id="SDD17300.1"/>
    </source>
</evidence>
<dbReference type="GO" id="GO:0046294">
    <property type="term" value="P:formaldehyde catabolic process"/>
    <property type="evidence" value="ECO:0007669"/>
    <property type="project" value="InterPro"/>
</dbReference>
<dbReference type="EMBL" id="FNAG01000001">
    <property type="protein sequence ID" value="SDD17300.1"/>
    <property type="molecule type" value="Genomic_DNA"/>
</dbReference>
<evidence type="ECO:0000256" key="1">
    <source>
        <dbReference type="ARBA" id="ARBA00005622"/>
    </source>
</evidence>
<evidence type="ECO:0000256" key="2">
    <source>
        <dbReference type="ARBA" id="ARBA00012479"/>
    </source>
</evidence>
<comment type="function">
    <text evidence="8">Serine hydrolase involved in the detoxification of formaldehyde.</text>
</comment>
<evidence type="ECO:0000256" key="7">
    <source>
        <dbReference type="PIRSR" id="PIRSR614186-1"/>
    </source>
</evidence>
<keyword evidence="3 8" id="KW-0719">Serine esterase</keyword>
<evidence type="ECO:0000256" key="5">
    <source>
        <dbReference type="ARBA" id="ARBA00047590"/>
    </source>
</evidence>
<dbReference type="InterPro" id="IPR029058">
    <property type="entry name" value="AB_hydrolase_fold"/>
</dbReference>
<gene>
    <name evidence="9" type="ORF">SAMN04488509_101557</name>
</gene>
<keyword evidence="10" id="KW-1185">Reference proteome</keyword>
<dbReference type="GO" id="GO:0052689">
    <property type="term" value="F:carboxylic ester hydrolase activity"/>
    <property type="evidence" value="ECO:0007669"/>
    <property type="project" value="UniProtKB-KW"/>
</dbReference>
<feature type="active site" description="Charge relay system" evidence="7">
    <location>
        <position position="224"/>
    </location>
</feature>
<name>A0A1G6SK40_9GAMM</name>
<evidence type="ECO:0000256" key="3">
    <source>
        <dbReference type="ARBA" id="ARBA00022487"/>
    </source>
</evidence>
<dbReference type="Pfam" id="PF00756">
    <property type="entry name" value="Esterase"/>
    <property type="match status" value="1"/>
</dbReference>
<sequence>MGLETLSAQRCFGGVQGFYRHESTACGGPMQFGVYTPPQPGPWPVLFYLAGLTCSPETFAIKAGAQRVAAELGLVLVMPDTSPRDTGIEGATGDWEFGEAAGFYLDATRAPWSACFNMQRYLLDELLPAVAANFAVDLQRCGVFGHSMGGHGALTLALKNPTRFRSCSAFAPIVAPSQVPWGQKAFPRYLGEDRAAWRAYDATALVEDGHRFEGELLIDQGLDDKFLESQLKPELFEAACAQAGQALRVRRHAGYDHSYWFIQSFVEDHLRHHAATLSSKA</sequence>
<evidence type="ECO:0000256" key="8">
    <source>
        <dbReference type="RuleBase" id="RU363068"/>
    </source>
</evidence>
<reference evidence="9 10" key="1">
    <citation type="submission" date="2016-10" db="EMBL/GenBank/DDBJ databases">
        <authorList>
            <person name="de Groot N.N."/>
        </authorList>
    </citation>
    <scope>NUCLEOTIDE SEQUENCE [LARGE SCALE GENOMIC DNA]</scope>
    <source>
        <strain evidence="9 10">DSM 16957</strain>
    </source>
</reference>
<dbReference type="FunFam" id="3.40.50.1820:FF:000002">
    <property type="entry name" value="S-formylglutathione hydrolase"/>
    <property type="match status" value="1"/>
</dbReference>
<dbReference type="Gene3D" id="3.40.50.1820">
    <property type="entry name" value="alpha/beta hydrolase"/>
    <property type="match status" value="1"/>
</dbReference>
<dbReference type="GO" id="GO:0018738">
    <property type="term" value="F:S-formylglutathione hydrolase activity"/>
    <property type="evidence" value="ECO:0007669"/>
    <property type="project" value="UniProtKB-UniRule"/>
</dbReference>
<organism evidence="9 10">
    <name type="scientific">Aquimonas voraii</name>
    <dbReference type="NCBI Taxonomy" id="265719"/>
    <lineage>
        <taxon>Bacteria</taxon>
        <taxon>Pseudomonadati</taxon>
        <taxon>Pseudomonadota</taxon>
        <taxon>Gammaproteobacteria</taxon>
        <taxon>Lysobacterales</taxon>
        <taxon>Lysobacteraceae</taxon>
        <taxon>Aquimonas</taxon>
    </lineage>
</organism>